<dbReference type="EMBL" id="CAXAMN010028299">
    <property type="protein sequence ID" value="CAK9116026.1"/>
    <property type="molecule type" value="Genomic_DNA"/>
</dbReference>
<name>A0ABP0SUZ0_9DINO</name>
<evidence type="ECO:0000313" key="3">
    <source>
        <dbReference type="Proteomes" id="UP001642484"/>
    </source>
</evidence>
<dbReference type="Proteomes" id="UP001642484">
    <property type="component" value="Unassembled WGS sequence"/>
</dbReference>
<evidence type="ECO:0000313" key="2">
    <source>
        <dbReference type="EMBL" id="CAK9116026.1"/>
    </source>
</evidence>
<sequence>MKLDVVHRQGRVLGFLERSAERTKVSVSLERKVRFLPIAVPVQSLINPPWLLVWNELREAQGLSCDGKSSAYPVMPSPASGGWSKAPVHVTAAGEWLRSLLKDTETIGSIRIATHSCKCTLLSWAAKFGIDYDSRRMLGYHSKGSDQSLLVYSRDAMSAPLRLLINMLDHVADCRFEPDMTRSGILYKDVDTAAVVDDATDDSSQAGSEDEDDADLCAEEAAVEQVAGQWSTTTVPEKDDFVYVRHVTSRCIHKIADESGSHLACGRTMSRRYEVMEFRRLFSEAYATIAAEIKSKVESSDDTTVKKLAPAERAQRLKDQQRRLVGLDLRGNYEPGDSLVDKCIAAYESDRLTYVPWESCVSREHEITTGAKRDPSLSLDSAGNLKVGKKDSVEPCSTTSEMQIRYCLVRRGLALDQANIMNYHLHDKLTEKLLNARMEEPPTGCTKVSMKQLELADKKFWTLLAELTRDGIKVKAAGRPCDLQFNACFTSPEFLNLLQPRFAPPPRSDHHQTSGASRWPSAKEAEGRDAEQGGFATAQEAQYPGPMCEQLVKLLDGECASLGSKLLRSEKKGDKFVCIFGIYHTEAEFVKLATALWHPFDMAVHMPDSMLKCLYDHLTLSPAELVKKRIRVFSEWTSWAKDLQRDEIALKNSMNPDARVLLTQKRIMLMKKVAQSMAWPDLAVFDEMSQGFRISGFLGILWSNYFDDFPIVTHQKNTSSTMVAAKGLLSLFGFTYAQDKLNPFSKQAEVLGVVVDLADTPKGEVRVTNKPSRVDDLTVALNDILGAGSVVPSQLPSILGKLQYADAQVWGRAGRLALAQLRELGHTSTQRVQLDPCQLQSFDILKRRLCSGKPRKFVADVVEKPWIIFSDGALEYKDGKAIATIGGVALPPGGRPEVFGGFVPDDLMSRWQTGGKTHVIGLVELYAGIVSLLHWKPRITSSRVILFVDNWPALDVLVKGTSIEPEWREMLLCLEDPEEDQFMLWLAR</sequence>
<gene>
    <name evidence="2" type="ORF">CCMP2556_LOCUS53735</name>
</gene>
<reference evidence="2 3" key="1">
    <citation type="submission" date="2024-02" db="EMBL/GenBank/DDBJ databases">
        <authorList>
            <person name="Chen Y."/>
            <person name="Shah S."/>
            <person name="Dougan E. K."/>
            <person name="Thang M."/>
            <person name="Chan C."/>
        </authorList>
    </citation>
    <scope>NUCLEOTIDE SEQUENCE [LARGE SCALE GENOMIC DNA]</scope>
</reference>
<keyword evidence="3" id="KW-1185">Reference proteome</keyword>
<feature type="non-terminal residue" evidence="2">
    <location>
        <position position="988"/>
    </location>
</feature>
<feature type="region of interest" description="Disordered" evidence="1">
    <location>
        <begin position="500"/>
        <end position="532"/>
    </location>
</feature>
<comment type="caution">
    <text evidence="2">The sequence shown here is derived from an EMBL/GenBank/DDBJ whole genome shotgun (WGS) entry which is preliminary data.</text>
</comment>
<protein>
    <submittedName>
        <fullName evidence="2">Uncharacterized protein</fullName>
    </submittedName>
</protein>
<accession>A0ABP0SUZ0</accession>
<organism evidence="2 3">
    <name type="scientific">Durusdinium trenchii</name>
    <dbReference type="NCBI Taxonomy" id="1381693"/>
    <lineage>
        <taxon>Eukaryota</taxon>
        <taxon>Sar</taxon>
        <taxon>Alveolata</taxon>
        <taxon>Dinophyceae</taxon>
        <taxon>Suessiales</taxon>
        <taxon>Symbiodiniaceae</taxon>
        <taxon>Durusdinium</taxon>
    </lineage>
</organism>
<evidence type="ECO:0000256" key="1">
    <source>
        <dbReference type="SAM" id="MobiDB-lite"/>
    </source>
</evidence>
<feature type="compositionally biased region" description="Basic and acidic residues" evidence="1">
    <location>
        <begin position="521"/>
        <end position="531"/>
    </location>
</feature>
<proteinExistence type="predicted"/>